<reference evidence="2" key="1">
    <citation type="journal article" date="2013" name="Genome Announc.">
        <title>Complete genome sequence of Mycoplasma cynos strain C142.</title>
        <authorList>
            <person name="Walker C.A."/>
            <person name="Mannering S.A."/>
            <person name="Shields S."/>
            <person name="Blake D.P."/>
            <person name="Brownlie J."/>
        </authorList>
    </citation>
    <scope>NUCLEOTIDE SEQUENCE [LARGE SCALE GENOMIC DNA]</scope>
    <source>
        <strain evidence="2">C142</strain>
    </source>
</reference>
<dbReference type="AlphaFoldDB" id="L0RWE9"/>
<sequence length="59" mass="6785">MKTKSFNSASFGDLLLILEIITELEAPFAAILFKNALNYWVPFLKSFLLNESPKNKMFE</sequence>
<dbReference type="Proteomes" id="UP000010466">
    <property type="component" value="Chromosome"/>
</dbReference>
<evidence type="ECO:0000313" key="2">
    <source>
        <dbReference type="Proteomes" id="UP000010466"/>
    </source>
</evidence>
<accession>L0RWE9</accession>
<gene>
    <name evidence="1" type="primary">MCYN0214</name>
    <name evidence="1" type="ordered locus">MCYN_0214</name>
</gene>
<proteinExistence type="predicted"/>
<dbReference type="KEGG" id="mcy:MCYN_0214"/>
<dbReference type="EMBL" id="HF559394">
    <property type="protein sequence ID" value="CCP23946.1"/>
    <property type="molecule type" value="Genomic_DNA"/>
</dbReference>
<keyword evidence="2" id="KW-1185">Reference proteome</keyword>
<dbReference type="HOGENOM" id="CLU_2955577_0_0_14"/>
<name>L0RWE9_MYCC1</name>
<protein>
    <submittedName>
        <fullName evidence="1">Uncharacterized protein</fullName>
    </submittedName>
</protein>
<organism evidence="1 2">
    <name type="scientific">Mycoplasmopsis cynos (strain C142)</name>
    <name type="common">Mycoplasma cynos</name>
    <dbReference type="NCBI Taxonomy" id="1246955"/>
    <lineage>
        <taxon>Bacteria</taxon>
        <taxon>Bacillati</taxon>
        <taxon>Mycoplasmatota</taxon>
        <taxon>Mycoplasmoidales</taxon>
        <taxon>Metamycoplasmataceae</taxon>
        <taxon>Mycoplasmopsis</taxon>
    </lineage>
</organism>
<evidence type="ECO:0000313" key="1">
    <source>
        <dbReference type="EMBL" id="CCP23946.1"/>
    </source>
</evidence>